<dbReference type="SUPFAM" id="SSF48403">
    <property type="entry name" value="Ankyrin repeat"/>
    <property type="match status" value="1"/>
</dbReference>
<organism evidence="1">
    <name type="scientific">Hanusia phi</name>
    <dbReference type="NCBI Taxonomy" id="3032"/>
    <lineage>
        <taxon>Eukaryota</taxon>
        <taxon>Cryptophyceae</taxon>
        <taxon>Pyrenomonadales</taxon>
        <taxon>Geminigeraceae</taxon>
        <taxon>Hanusia</taxon>
    </lineage>
</organism>
<proteinExistence type="predicted"/>
<dbReference type="EMBL" id="HBEO01035628">
    <property type="protein sequence ID" value="CAD8509363.1"/>
    <property type="molecule type" value="Transcribed_RNA"/>
</dbReference>
<protein>
    <submittedName>
        <fullName evidence="1">Uncharacterized protein</fullName>
    </submittedName>
</protein>
<dbReference type="InterPro" id="IPR002110">
    <property type="entry name" value="Ankyrin_rpt"/>
</dbReference>
<reference evidence="1" key="1">
    <citation type="submission" date="2021-01" db="EMBL/GenBank/DDBJ databases">
        <authorList>
            <person name="Corre E."/>
            <person name="Pelletier E."/>
            <person name="Niang G."/>
            <person name="Scheremetjew M."/>
            <person name="Finn R."/>
            <person name="Kale V."/>
            <person name="Holt S."/>
            <person name="Cochrane G."/>
            <person name="Meng A."/>
            <person name="Brown T."/>
            <person name="Cohen L."/>
        </authorList>
    </citation>
    <scope>NUCLEOTIDE SEQUENCE</scope>
    <source>
        <strain evidence="1">CCMP325</strain>
    </source>
</reference>
<dbReference type="Pfam" id="PF13637">
    <property type="entry name" value="Ank_4"/>
    <property type="match status" value="1"/>
</dbReference>
<name>A0A7S0I2W8_9CRYP</name>
<gene>
    <name evidence="1" type="ORF">HPHI1048_LOCUS24151</name>
</gene>
<accession>A0A7S0I2W8</accession>
<dbReference type="Gene3D" id="1.25.40.20">
    <property type="entry name" value="Ankyrin repeat-containing domain"/>
    <property type="match status" value="1"/>
</dbReference>
<evidence type="ECO:0000313" key="1">
    <source>
        <dbReference type="EMBL" id="CAD8509363.1"/>
    </source>
</evidence>
<sequence>MRGHTDTVRVLAEHGADLFARTAEGFTPMDWAERNGHIDTMLLLDDLMSNCTEIPCTYGKERKLAANGTLLEEKPIRDPLTEYKLLRKLNQDPWRTFSRFEWEGRVMPPLDPLT</sequence>
<dbReference type="InterPro" id="IPR036770">
    <property type="entry name" value="Ankyrin_rpt-contain_sf"/>
</dbReference>
<dbReference type="AlphaFoldDB" id="A0A7S0I2W8"/>